<reference evidence="5 6" key="1">
    <citation type="submission" date="2018-06" db="EMBL/GenBank/DDBJ databases">
        <authorList>
            <consortium name="Pathogen Informatics"/>
            <person name="Doyle S."/>
        </authorList>
    </citation>
    <scope>NUCLEOTIDE SEQUENCE [LARGE SCALE GENOMIC DNA]</scope>
    <source>
        <strain evidence="5 6">NCTC11532</strain>
    </source>
</reference>
<keyword evidence="3" id="KW-0064">Aspartyl protease</keyword>
<dbReference type="SUPFAM" id="SSF53163">
    <property type="entry name" value="HybD-like"/>
    <property type="match status" value="1"/>
</dbReference>
<dbReference type="InterPro" id="IPR000671">
    <property type="entry name" value="Peptidase_A31"/>
</dbReference>
<sequence>MIIKVLGIGSPFGDDQAGWMVIERLKQLLSFYPEIMPYLILESHDRPGVRLIELLEGFDTVFIIDAVKSGSPVGTIHQFQKEDVLEPKKQFSTHGMSVPHALQLACVLGELPKNVIFYGIEIDGITINQKISDWVEESISALSYQIQKEIIRIYERN</sequence>
<name>A0A378M0S2_9GAMM</name>
<gene>
    <name evidence="5" type="primary">vhtD</name>
    <name evidence="5" type="ORF">NCTC11532_02124</name>
</gene>
<organism evidence="5 6">
    <name type="scientific">Legionella wadsworthii</name>
    <dbReference type="NCBI Taxonomy" id="28088"/>
    <lineage>
        <taxon>Bacteria</taxon>
        <taxon>Pseudomonadati</taxon>
        <taxon>Pseudomonadota</taxon>
        <taxon>Gammaproteobacteria</taxon>
        <taxon>Legionellales</taxon>
        <taxon>Legionellaceae</taxon>
        <taxon>Legionella</taxon>
    </lineage>
</organism>
<dbReference type="AlphaFoldDB" id="A0A378M0S2"/>
<dbReference type="GO" id="GO:0008047">
    <property type="term" value="F:enzyme activator activity"/>
    <property type="evidence" value="ECO:0007669"/>
    <property type="project" value="InterPro"/>
</dbReference>
<keyword evidence="2" id="KW-0645">Protease</keyword>
<dbReference type="OrthoDB" id="9808862at2"/>
<dbReference type="STRING" id="1122170.GCA_000701265_00362"/>
<evidence type="ECO:0000313" key="5">
    <source>
        <dbReference type="EMBL" id="STY29921.1"/>
    </source>
</evidence>
<dbReference type="RefSeq" id="WP_031564633.1">
    <property type="nucleotide sequence ID" value="NZ_CAAAIS010000001.1"/>
</dbReference>
<dbReference type="PANTHER" id="PTHR30302">
    <property type="entry name" value="HYDROGENASE 1 MATURATION PROTEASE"/>
    <property type="match status" value="1"/>
</dbReference>
<evidence type="ECO:0000313" key="6">
    <source>
        <dbReference type="Proteomes" id="UP000255297"/>
    </source>
</evidence>
<evidence type="ECO:0000256" key="4">
    <source>
        <dbReference type="ARBA" id="ARBA00022801"/>
    </source>
</evidence>
<dbReference type="Proteomes" id="UP000255297">
    <property type="component" value="Unassembled WGS sequence"/>
</dbReference>
<keyword evidence="4" id="KW-0378">Hydrolase</keyword>
<keyword evidence="6" id="KW-1185">Reference proteome</keyword>
<dbReference type="PANTHER" id="PTHR30302:SF1">
    <property type="entry name" value="HYDROGENASE 2 MATURATION PROTEASE"/>
    <property type="match status" value="1"/>
</dbReference>
<evidence type="ECO:0000256" key="1">
    <source>
        <dbReference type="ARBA" id="ARBA00006814"/>
    </source>
</evidence>
<dbReference type="Gene3D" id="3.40.50.1450">
    <property type="entry name" value="HybD-like"/>
    <property type="match status" value="1"/>
</dbReference>
<protein>
    <submittedName>
        <fullName evidence="5">Hydrogenase expression/formation protein</fullName>
    </submittedName>
</protein>
<dbReference type="GO" id="GO:0004190">
    <property type="term" value="F:aspartic-type endopeptidase activity"/>
    <property type="evidence" value="ECO:0007669"/>
    <property type="project" value="UniProtKB-KW"/>
</dbReference>
<comment type="similarity">
    <text evidence="1">Belongs to the peptidase A31 family.</text>
</comment>
<dbReference type="CDD" id="cd00518">
    <property type="entry name" value="H2MP"/>
    <property type="match status" value="1"/>
</dbReference>
<dbReference type="NCBIfam" id="TIGR00072">
    <property type="entry name" value="hydrog_prot"/>
    <property type="match status" value="1"/>
</dbReference>
<evidence type="ECO:0000256" key="3">
    <source>
        <dbReference type="ARBA" id="ARBA00022750"/>
    </source>
</evidence>
<dbReference type="Pfam" id="PF01750">
    <property type="entry name" value="HycI"/>
    <property type="match status" value="1"/>
</dbReference>
<dbReference type="EMBL" id="UGPB01000001">
    <property type="protein sequence ID" value="STY29921.1"/>
    <property type="molecule type" value="Genomic_DNA"/>
</dbReference>
<dbReference type="InterPro" id="IPR023430">
    <property type="entry name" value="Pept_HybD-like_dom_sf"/>
</dbReference>
<accession>A0A378M0S2</accession>
<dbReference type="GO" id="GO:0016485">
    <property type="term" value="P:protein processing"/>
    <property type="evidence" value="ECO:0007669"/>
    <property type="project" value="TreeGrafter"/>
</dbReference>
<proteinExistence type="inferred from homology"/>
<evidence type="ECO:0000256" key="2">
    <source>
        <dbReference type="ARBA" id="ARBA00022670"/>
    </source>
</evidence>